<organism evidence="14 15">
    <name type="scientific">Tetracentron sinense</name>
    <name type="common">Spur-leaf</name>
    <dbReference type="NCBI Taxonomy" id="13715"/>
    <lineage>
        <taxon>Eukaryota</taxon>
        <taxon>Viridiplantae</taxon>
        <taxon>Streptophyta</taxon>
        <taxon>Embryophyta</taxon>
        <taxon>Tracheophyta</taxon>
        <taxon>Spermatophyta</taxon>
        <taxon>Magnoliopsida</taxon>
        <taxon>Trochodendrales</taxon>
        <taxon>Trochodendraceae</taxon>
        <taxon>Tetracentron</taxon>
    </lineage>
</organism>
<dbReference type="GO" id="GO:0008974">
    <property type="term" value="F:phosphoribulokinase activity"/>
    <property type="evidence" value="ECO:0007669"/>
    <property type="project" value="UniProtKB-EC"/>
</dbReference>
<dbReference type="Gene3D" id="3.40.50.300">
    <property type="entry name" value="P-loop containing nucleotide triphosphate hydrolases"/>
    <property type="match status" value="2"/>
</dbReference>
<dbReference type="GO" id="GO:0019253">
    <property type="term" value="P:reductive pentose-phosphate cycle"/>
    <property type="evidence" value="ECO:0007669"/>
    <property type="project" value="UniProtKB-UniPathway"/>
</dbReference>
<comment type="catalytic activity">
    <reaction evidence="12">
        <text>D-ribulose 5-phosphate + ATP = D-ribulose 1,5-bisphosphate + ADP + H(+)</text>
        <dbReference type="Rhea" id="RHEA:19365"/>
        <dbReference type="ChEBI" id="CHEBI:15378"/>
        <dbReference type="ChEBI" id="CHEBI:30616"/>
        <dbReference type="ChEBI" id="CHEBI:57870"/>
        <dbReference type="ChEBI" id="CHEBI:58121"/>
        <dbReference type="ChEBI" id="CHEBI:456216"/>
        <dbReference type="EC" id="2.7.1.19"/>
    </reaction>
</comment>
<dbReference type="OMA" id="HESFSFH"/>
<evidence type="ECO:0000256" key="2">
    <source>
        <dbReference type="ARBA" id="ARBA00009719"/>
    </source>
</evidence>
<evidence type="ECO:0000256" key="1">
    <source>
        <dbReference type="ARBA" id="ARBA00005215"/>
    </source>
</evidence>
<evidence type="ECO:0000256" key="7">
    <source>
        <dbReference type="ARBA" id="ARBA00022679"/>
    </source>
</evidence>
<keyword evidence="10" id="KW-0067">ATP-binding</keyword>
<evidence type="ECO:0000259" key="13">
    <source>
        <dbReference type="Pfam" id="PF00485"/>
    </source>
</evidence>
<comment type="similarity">
    <text evidence="2">Belongs to the phosphoribulokinase family.</text>
</comment>
<evidence type="ECO:0000256" key="12">
    <source>
        <dbReference type="ARBA" id="ARBA00047663"/>
    </source>
</evidence>
<keyword evidence="5" id="KW-0602">Photosynthesis</keyword>
<evidence type="ECO:0000256" key="6">
    <source>
        <dbReference type="ARBA" id="ARBA00022567"/>
    </source>
</evidence>
<dbReference type="PANTHER" id="PTHR10285">
    <property type="entry name" value="URIDINE KINASE"/>
    <property type="match status" value="1"/>
</dbReference>
<keyword evidence="6" id="KW-0113">Calvin cycle</keyword>
<gene>
    <name evidence="14" type="ORF">HHK36_024178</name>
</gene>
<dbReference type="Proteomes" id="UP000655225">
    <property type="component" value="Unassembled WGS sequence"/>
</dbReference>
<evidence type="ECO:0000256" key="9">
    <source>
        <dbReference type="ARBA" id="ARBA00022777"/>
    </source>
</evidence>
<evidence type="ECO:0000256" key="5">
    <source>
        <dbReference type="ARBA" id="ARBA00022531"/>
    </source>
</evidence>
<protein>
    <recommendedName>
        <fullName evidence="4">Phosphoribulokinase, chloroplastic</fullName>
        <ecNumber evidence="3">2.7.1.19</ecNumber>
    </recommendedName>
    <alternativeName>
        <fullName evidence="11">Phosphopentokinase</fullName>
    </alternativeName>
</protein>
<evidence type="ECO:0000256" key="3">
    <source>
        <dbReference type="ARBA" id="ARBA00012042"/>
    </source>
</evidence>
<accession>A0A835D793</accession>
<dbReference type="EMBL" id="JABCRI010000018">
    <property type="protein sequence ID" value="KAF8389659.1"/>
    <property type="molecule type" value="Genomic_DNA"/>
</dbReference>
<dbReference type="SUPFAM" id="SSF52540">
    <property type="entry name" value="P-loop containing nucleoside triphosphate hydrolases"/>
    <property type="match status" value="1"/>
</dbReference>
<feature type="domain" description="Phosphoribulokinase/uridine kinase" evidence="13">
    <location>
        <begin position="50"/>
        <end position="199"/>
    </location>
</feature>
<name>A0A835D793_TETSI</name>
<evidence type="ECO:0000256" key="8">
    <source>
        <dbReference type="ARBA" id="ARBA00022741"/>
    </source>
</evidence>
<evidence type="ECO:0000313" key="14">
    <source>
        <dbReference type="EMBL" id="KAF8389659.1"/>
    </source>
</evidence>
<reference evidence="14 15" key="1">
    <citation type="submission" date="2020-04" db="EMBL/GenBank/DDBJ databases">
        <title>Plant Genome Project.</title>
        <authorList>
            <person name="Zhang R.-G."/>
        </authorList>
    </citation>
    <scope>NUCLEOTIDE SEQUENCE [LARGE SCALE GENOMIC DNA]</scope>
    <source>
        <strain evidence="14">YNK0</strain>
        <tissue evidence="14">Leaf</tissue>
    </source>
</reference>
<keyword evidence="7" id="KW-0808">Transferase</keyword>
<dbReference type="InterPro" id="IPR006082">
    <property type="entry name" value="PRK"/>
</dbReference>
<evidence type="ECO:0000256" key="10">
    <source>
        <dbReference type="ARBA" id="ARBA00022840"/>
    </source>
</evidence>
<dbReference type="Pfam" id="PF00485">
    <property type="entry name" value="PRK"/>
    <property type="match status" value="2"/>
</dbReference>
<comment type="pathway">
    <text evidence="1">Carbohydrate biosynthesis; Calvin cycle.</text>
</comment>
<keyword evidence="8" id="KW-0547">Nucleotide-binding</keyword>
<sequence length="424" mass="47307">MAISKVSALGIHHESFSFHMVLRPVGISASEGKSLRKFPVISALDWRTVVIGLAADSGCGKSTFMRRLTSVFGGVAGPPKGGNPDSNTLISDTTTVICLDDYHSLDRHGRKENGITALDPRANNFDLMYEQVKSLKEGVSVVKPVYNHVTGRIESPELIEPPKILVIEGLHPMYDPRVRELLDFSIYLDISSDVKFEWKSQVSLSLSLPSLSLSLSLSLSRSLLLWLLVWQRDMAERGHSLESIKASIAARKPDFDTYIDPQKQHADAVIEVLPTQLILDDNEGKILRVRMVMKEGVKYFDPVYLFDEGSTISWIPCGRKLTCSYPGIKLFYGPDTYYSSEVSVVEIDGEFEKLEELIYVESHLNNISTKFYGEITQQMLRHADYLGSNNGTGLFQTVIGLKIRDLFEQIQAEAASKQAITSPK</sequence>
<dbReference type="InterPro" id="IPR027417">
    <property type="entry name" value="P-loop_NTPase"/>
</dbReference>
<feature type="domain" description="Phosphoribulokinase/uridine kinase" evidence="13">
    <location>
        <begin position="231"/>
        <end position="278"/>
    </location>
</feature>
<dbReference type="AlphaFoldDB" id="A0A835D793"/>
<keyword evidence="15" id="KW-1185">Reference proteome</keyword>
<dbReference type="InterPro" id="IPR006083">
    <property type="entry name" value="PRK/URK"/>
</dbReference>
<dbReference type="OrthoDB" id="738517at2759"/>
<proteinExistence type="inferred from homology"/>
<dbReference type="CDD" id="cd02026">
    <property type="entry name" value="PRK"/>
    <property type="match status" value="1"/>
</dbReference>
<keyword evidence="9" id="KW-0418">Kinase</keyword>
<evidence type="ECO:0000313" key="15">
    <source>
        <dbReference type="Proteomes" id="UP000655225"/>
    </source>
</evidence>
<dbReference type="UniPathway" id="UPA00116"/>
<evidence type="ECO:0000256" key="4">
    <source>
        <dbReference type="ARBA" id="ARBA00017837"/>
    </source>
</evidence>
<dbReference type="EC" id="2.7.1.19" evidence="3"/>
<dbReference type="GO" id="GO:0005524">
    <property type="term" value="F:ATP binding"/>
    <property type="evidence" value="ECO:0007669"/>
    <property type="project" value="UniProtKB-KW"/>
</dbReference>
<evidence type="ECO:0000256" key="11">
    <source>
        <dbReference type="ARBA" id="ARBA00031382"/>
    </source>
</evidence>
<comment type="caution">
    <text evidence="14">The sequence shown here is derived from an EMBL/GenBank/DDBJ whole genome shotgun (WGS) entry which is preliminary data.</text>
</comment>
<dbReference type="PRINTS" id="PR00478">
    <property type="entry name" value="PHRIBLKINASE"/>
</dbReference>